<dbReference type="Proteomes" id="UP000030746">
    <property type="component" value="Unassembled WGS sequence"/>
</dbReference>
<reference evidence="1 2" key="1">
    <citation type="journal article" date="2013" name="Nature">
        <title>Insights into bilaterian evolution from three spiralian genomes.</title>
        <authorList>
            <person name="Simakov O."/>
            <person name="Marletaz F."/>
            <person name="Cho S.J."/>
            <person name="Edsinger-Gonzales E."/>
            <person name="Havlak P."/>
            <person name="Hellsten U."/>
            <person name="Kuo D.H."/>
            <person name="Larsson T."/>
            <person name="Lv J."/>
            <person name="Arendt D."/>
            <person name="Savage R."/>
            <person name="Osoegawa K."/>
            <person name="de Jong P."/>
            <person name="Grimwood J."/>
            <person name="Chapman J.A."/>
            <person name="Shapiro H."/>
            <person name="Aerts A."/>
            <person name="Otillar R.P."/>
            <person name="Terry A.Y."/>
            <person name="Boore J.L."/>
            <person name="Grigoriev I.V."/>
            <person name="Lindberg D.R."/>
            <person name="Seaver E.C."/>
            <person name="Weisblat D.A."/>
            <person name="Putnam N.H."/>
            <person name="Rokhsar D.S."/>
        </authorList>
    </citation>
    <scope>NUCLEOTIDE SEQUENCE [LARGE SCALE GENOMIC DNA]</scope>
</reference>
<dbReference type="CTD" id="20236361"/>
<gene>
    <name evidence="1" type="ORF">LOTGIDRAFT_154674</name>
</gene>
<dbReference type="PANTHER" id="PTHR33539">
    <property type="entry name" value="UPF0764 PROTEIN C16ORF89"/>
    <property type="match status" value="1"/>
</dbReference>
<dbReference type="GO" id="GO:0005829">
    <property type="term" value="C:cytosol"/>
    <property type="evidence" value="ECO:0007669"/>
    <property type="project" value="TreeGrafter"/>
</dbReference>
<dbReference type="HOGENOM" id="CLU_1316737_0_0_1"/>
<sequence>MTVDSTAGILGKVSEISFTAFNVFDTVQNSGETCLISDECWRKMTKLGYNGYSLTHEVFYLQIGKQFGCKKEMERKLKEYNQESVENLEDIFCTVILSEANKYSQDHFPHYKHDLFMEQAALCGMLGYRQFFNTPWLLAILSWQDPRYGCYRAASDEILLKEDGHRIKREERRLKNQCLSHRTTVAVAALGQYVRYILETWADNQKINH</sequence>
<dbReference type="AlphaFoldDB" id="V3ZS36"/>
<evidence type="ECO:0000313" key="1">
    <source>
        <dbReference type="EMBL" id="ESO87172.1"/>
    </source>
</evidence>
<dbReference type="GeneID" id="20236361"/>
<dbReference type="EMBL" id="KB202953">
    <property type="protein sequence ID" value="ESO87172.1"/>
    <property type="molecule type" value="Genomic_DNA"/>
</dbReference>
<dbReference type="Pfam" id="PF15882">
    <property type="entry name" value="DUF4735"/>
    <property type="match status" value="1"/>
</dbReference>
<proteinExistence type="predicted"/>
<protein>
    <submittedName>
        <fullName evidence="1">Uncharacterized protein</fullName>
    </submittedName>
</protein>
<name>V3ZS36_LOTGI</name>
<dbReference type="RefSeq" id="XP_009062121.1">
    <property type="nucleotide sequence ID" value="XM_009063873.1"/>
</dbReference>
<dbReference type="STRING" id="225164.V3ZS36"/>
<dbReference type="GO" id="GO:0016020">
    <property type="term" value="C:membrane"/>
    <property type="evidence" value="ECO:0007669"/>
    <property type="project" value="TreeGrafter"/>
</dbReference>
<dbReference type="OMA" id="YSHIFED"/>
<accession>V3ZS36</accession>
<organism evidence="1 2">
    <name type="scientific">Lottia gigantea</name>
    <name type="common">Giant owl limpet</name>
    <dbReference type="NCBI Taxonomy" id="225164"/>
    <lineage>
        <taxon>Eukaryota</taxon>
        <taxon>Metazoa</taxon>
        <taxon>Spiralia</taxon>
        <taxon>Lophotrochozoa</taxon>
        <taxon>Mollusca</taxon>
        <taxon>Gastropoda</taxon>
        <taxon>Patellogastropoda</taxon>
        <taxon>Lottioidea</taxon>
        <taxon>Lottiidae</taxon>
        <taxon>Lottia</taxon>
    </lineage>
</organism>
<dbReference type="KEGG" id="lgi:LOTGIDRAFT_154674"/>
<dbReference type="OrthoDB" id="5949187at2759"/>
<dbReference type="PANTHER" id="PTHR33539:SF1">
    <property type="entry name" value="UPF0764 PROTEIN C16ORF89"/>
    <property type="match status" value="1"/>
</dbReference>
<keyword evidence="2" id="KW-1185">Reference proteome</keyword>
<dbReference type="InterPro" id="IPR031751">
    <property type="entry name" value="DUF4735"/>
</dbReference>
<evidence type="ECO:0000313" key="2">
    <source>
        <dbReference type="Proteomes" id="UP000030746"/>
    </source>
</evidence>